<feature type="chain" id="PRO_5047449778" evidence="1">
    <location>
        <begin position="22"/>
        <end position="625"/>
    </location>
</feature>
<keyword evidence="4" id="KW-1185">Reference proteome</keyword>
<dbReference type="Proteomes" id="UP000829517">
    <property type="component" value="Unassembled WGS sequence"/>
</dbReference>
<reference evidence="3 4" key="1">
    <citation type="submission" date="2021-01" db="EMBL/GenBank/DDBJ databases">
        <title>Genome sequencing of Joostella atrarenae M1-2 (= KCTC 23194).</title>
        <authorList>
            <person name="Zakaria M.R."/>
            <person name="Lam M.Q."/>
            <person name="Chong C.S."/>
        </authorList>
    </citation>
    <scope>NUCLEOTIDE SEQUENCE [LARGE SCALE GENOMIC DNA]</scope>
    <source>
        <strain evidence="3 4">M1-2</strain>
    </source>
</reference>
<comment type="caution">
    <text evidence="3">The sequence shown here is derived from an EMBL/GenBank/DDBJ whole genome shotgun (WGS) entry which is preliminary data.</text>
</comment>
<protein>
    <submittedName>
        <fullName evidence="3">Alpha amylase C-terminal domain-containing protein</fullName>
    </submittedName>
</protein>
<dbReference type="RefSeq" id="WP_236957909.1">
    <property type="nucleotide sequence ID" value="NZ_JAETXX010000001.1"/>
</dbReference>
<dbReference type="InterPro" id="IPR006047">
    <property type="entry name" value="GH13_cat_dom"/>
</dbReference>
<dbReference type="Pfam" id="PF00128">
    <property type="entry name" value="Alpha-amylase"/>
    <property type="match status" value="1"/>
</dbReference>
<dbReference type="PANTHER" id="PTHR10357">
    <property type="entry name" value="ALPHA-AMYLASE FAMILY MEMBER"/>
    <property type="match status" value="1"/>
</dbReference>
<gene>
    <name evidence="3" type="ORF">JM658_03845</name>
</gene>
<accession>A0ABS9J0L6</accession>
<sequence>MIKLKNAILCVILLSLVGACSNTKKMENKKENQHSKIVIYQVFTRLFGNTNTTNKPWGTIEENGVGKFADFTDKALEEIKELGITHIWYTGVPHHALVNDYTAYGISNDDPEVVKGRAGSPYAVKDYYNVNPDLATDPANRLEEFKQLIDRSHKHKLKVIIDIVPNHVARNYEGITNPEGVESFGASDDVSVAYNKDNSFYYNPGEAFSLPDWKDGYSPLGGAENALIDGKFDENPAKWTGNGSRASKPDQNDWYETVKVNYGVSPDGHRDFDTLPENFNQESYKKHFEFWQDKEVPASWIKFRDIALYWIDYGVDGFRYDMAEMVPVEFWSYMNSAIKMKNPDAFLMAEVYNPDRYRDYLHLGKMDYLYDKVDMYDSLKHIMKGYGWTDHIPVVRNKFNDIEHNMLYFLENHDEQRIASPEFVGNAETAKPAMTMLATIGTSPLMIYFGQEVGEPGAEDAGFGDPSRTSIFDYIGVPTHQRWMNGGKYDGGQSTAEEKELRDFYKRLLNVAISNEALTGESREIHYYNKDHTENYDHRVFSFVRYSEDQKLIVVSNFDTDVSHEFELRIPKDIISKWNLSEEEYELNDLLYQQKGKLILKNGEGFIKVSLAPLESFIFELSINE</sequence>
<feature type="signal peptide" evidence="1">
    <location>
        <begin position="1"/>
        <end position="21"/>
    </location>
</feature>
<evidence type="ECO:0000313" key="3">
    <source>
        <dbReference type="EMBL" id="MCF8713952.1"/>
    </source>
</evidence>
<dbReference type="InterPro" id="IPR017853">
    <property type="entry name" value="GH"/>
</dbReference>
<dbReference type="Gene3D" id="3.20.20.80">
    <property type="entry name" value="Glycosidases"/>
    <property type="match status" value="2"/>
</dbReference>
<evidence type="ECO:0000256" key="1">
    <source>
        <dbReference type="SAM" id="SignalP"/>
    </source>
</evidence>
<proteinExistence type="predicted"/>
<dbReference type="InterPro" id="IPR013780">
    <property type="entry name" value="Glyco_hydro_b"/>
</dbReference>
<evidence type="ECO:0000259" key="2">
    <source>
        <dbReference type="SMART" id="SM00642"/>
    </source>
</evidence>
<dbReference type="PANTHER" id="PTHR10357:SF205">
    <property type="entry name" value="O-GLYCOSYL HYDROLASE FAMILY 13"/>
    <property type="match status" value="1"/>
</dbReference>
<dbReference type="SMART" id="SM00642">
    <property type="entry name" value="Aamy"/>
    <property type="match status" value="1"/>
</dbReference>
<feature type="domain" description="Glycosyl hydrolase family 13 catalytic" evidence="2">
    <location>
        <begin position="41"/>
        <end position="512"/>
    </location>
</feature>
<dbReference type="Gene3D" id="2.60.40.1180">
    <property type="entry name" value="Golgi alpha-mannosidase II"/>
    <property type="match status" value="1"/>
</dbReference>
<dbReference type="Pfam" id="PF02806">
    <property type="entry name" value="Alpha-amylase_C"/>
    <property type="match status" value="1"/>
</dbReference>
<dbReference type="InterPro" id="IPR006048">
    <property type="entry name" value="A-amylase/branching_C"/>
</dbReference>
<dbReference type="SUPFAM" id="SSF51445">
    <property type="entry name" value="(Trans)glycosidases"/>
    <property type="match status" value="1"/>
</dbReference>
<name>A0ABS9J0L6_9FLAO</name>
<dbReference type="EMBL" id="JAETXX010000001">
    <property type="protein sequence ID" value="MCF8713952.1"/>
    <property type="molecule type" value="Genomic_DNA"/>
</dbReference>
<keyword evidence="1" id="KW-0732">Signal</keyword>
<organism evidence="3 4">
    <name type="scientific">Joostella atrarenae</name>
    <dbReference type="NCBI Taxonomy" id="679257"/>
    <lineage>
        <taxon>Bacteria</taxon>
        <taxon>Pseudomonadati</taxon>
        <taxon>Bacteroidota</taxon>
        <taxon>Flavobacteriia</taxon>
        <taxon>Flavobacteriales</taxon>
        <taxon>Flavobacteriaceae</taxon>
        <taxon>Joostella</taxon>
    </lineage>
</organism>
<dbReference type="PROSITE" id="PS51257">
    <property type="entry name" value="PROKAR_LIPOPROTEIN"/>
    <property type="match status" value="1"/>
</dbReference>
<dbReference type="CDD" id="cd11349">
    <property type="entry name" value="AmyAc_3"/>
    <property type="match status" value="1"/>
</dbReference>
<evidence type="ECO:0000313" key="4">
    <source>
        <dbReference type="Proteomes" id="UP000829517"/>
    </source>
</evidence>
<dbReference type="SUPFAM" id="SSF51011">
    <property type="entry name" value="Glycosyl hydrolase domain"/>
    <property type="match status" value="1"/>
</dbReference>